<dbReference type="Proteomes" id="UP000595095">
    <property type="component" value="Chromosome"/>
</dbReference>
<dbReference type="EMBL" id="CP064795">
    <property type="protein sequence ID" value="QPG05853.1"/>
    <property type="molecule type" value="Genomic_DNA"/>
</dbReference>
<dbReference type="AlphaFoldDB" id="A0A7S9DYB2"/>
<keyword evidence="1" id="KW-0812">Transmembrane</keyword>
<keyword evidence="1" id="KW-0472">Membrane</keyword>
<name>A0A7S9DYB2_9ALTE</name>
<organism evidence="2 3">
    <name type="scientific">Salinimonas marina</name>
    <dbReference type="NCBI Taxonomy" id="2785918"/>
    <lineage>
        <taxon>Bacteria</taxon>
        <taxon>Pseudomonadati</taxon>
        <taxon>Pseudomonadota</taxon>
        <taxon>Gammaproteobacteria</taxon>
        <taxon>Alteromonadales</taxon>
        <taxon>Alteromonadaceae</taxon>
        <taxon>Alteromonas/Salinimonas group</taxon>
        <taxon>Salinimonas</taxon>
    </lineage>
</organism>
<dbReference type="RefSeq" id="WP_195810936.1">
    <property type="nucleotide sequence ID" value="NZ_CP064795.1"/>
</dbReference>
<evidence type="ECO:0000256" key="1">
    <source>
        <dbReference type="SAM" id="Phobius"/>
    </source>
</evidence>
<accession>A0A7S9DYB2</accession>
<feature type="transmembrane region" description="Helical" evidence="1">
    <location>
        <begin position="160"/>
        <end position="187"/>
    </location>
</feature>
<protein>
    <submittedName>
        <fullName evidence="2">Uncharacterized protein</fullName>
    </submittedName>
</protein>
<feature type="transmembrane region" description="Helical" evidence="1">
    <location>
        <begin position="12"/>
        <end position="35"/>
    </location>
</feature>
<reference evidence="2 3" key="1">
    <citation type="submission" date="2020-11" db="EMBL/GenBank/DDBJ databases">
        <title>Complete genome sequence for Salinimonas sp. strain G2-b.</title>
        <authorList>
            <person name="Park S.-J."/>
        </authorList>
    </citation>
    <scope>NUCLEOTIDE SEQUENCE [LARGE SCALE GENOMIC DNA]</scope>
    <source>
        <strain evidence="2 3">G2-b</strain>
    </source>
</reference>
<keyword evidence="3" id="KW-1185">Reference proteome</keyword>
<proteinExistence type="predicted"/>
<dbReference type="KEGG" id="smaa:IT774_00815"/>
<sequence length="227" mass="25169">MTTSTRRFSLRSLLVVLGIGLCTLTLVITAAVALWQQQNVYRSALSDSLITLTELLAQSLRPQLLEGAPLAVDRALLPARPPTSIEQLHVYGYATAQSPGLSYLGGFKPAGQARPTLTAPQLRELKTPSFKDNRIYLVQPIKHDNHYVGYLYVQASIPSLFAIAGQTLLFFTILLVCMLLLSALLAWRCYAMVAQPITGLTQSLWQKLRLRQYPPRLTHRLSASYSS</sequence>
<gene>
    <name evidence="2" type="ORF">IT774_00815</name>
</gene>
<evidence type="ECO:0000313" key="3">
    <source>
        <dbReference type="Proteomes" id="UP000595095"/>
    </source>
</evidence>
<keyword evidence="1" id="KW-1133">Transmembrane helix</keyword>
<evidence type="ECO:0000313" key="2">
    <source>
        <dbReference type="EMBL" id="QPG05853.1"/>
    </source>
</evidence>